<proteinExistence type="predicted"/>
<dbReference type="RefSeq" id="WP_166638945.1">
    <property type="nucleotide sequence ID" value="NZ_SNYR01000002.1"/>
</dbReference>
<dbReference type="AlphaFoldDB" id="A0A4R6VJK8"/>
<name>A0A4R6VJK8_9HYPH</name>
<gene>
    <name evidence="1" type="ORF">ATL17_1571</name>
</gene>
<keyword evidence="2" id="KW-1185">Reference proteome</keyword>
<reference evidence="1 2" key="1">
    <citation type="submission" date="2019-03" db="EMBL/GenBank/DDBJ databases">
        <title>Genomic Encyclopedia of Type Strains, Phase III (KMG-III): the genomes of soil and plant-associated and newly described type strains.</title>
        <authorList>
            <person name="Whitman W."/>
        </authorList>
    </citation>
    <scope>NUCLEOTIDE SEQUENCE [LARGE SCALE GENOMIC DNA]</scope>
    <source>
        <strain evidence="1 2">CGMCC 1.7002</strain>
    </source>
</reference>
<evidence type="ECO:0000313" key="2">
    <source>
        <dbReference type="Proteomes" id="UP000295391"/>
    </source>
</evidence>
<organism evidence="1 2">
    <name type="scientific">Maritalea mobilis</name>
    <dbReference type="NCBI Taxonomy" id="483324"/>
    <lineage>
        <taxon>Bacteria</taxon>
        <taxon>Pseudomonadati</taxon>
        <taxon>Pseudomonadota</taxon>
        <taxon>Alphaproteobacteria</taxon>
        <taxon>Hyphomicrobiales</taxon>
        <taxon>Devosiaceae</taxon>
        <taxon>Maritalea</taxon>
    </lineage>
</organism>
<comment type="caution">
    <text evidence="1">The sequence shown here is derived from an EMBL/GenBank/DDBJ whole genome shotgun (WGS) entry which is preliminary data.</text>
</comment>
<dbReference type="Proteomes" id="UP000295391">
    <property type="component" value="Unassembled WGS sequence"/>
</dbReference>
<sequence length="589" mass="62823">MARAVIGALRVNLGMNSAQFHRGLKNAQTGSEKFAFAAKRAFKVVAIGAAAAAAGIAVASKSFLSASIAQEKSVKQLEAVLKSTKQVAGLTSKELQKMASAMQSVTTYGDETVIEAQSLLLTFTKIGRDAFPQALEATLNVATAMGTDLKSAALQVGKALNDPVLGMTALSRSGIQFTEQQKKVVKELVETGRVAEAQKIILRELETQFGGSARAARDTMGGALTGLSNAFGDLFEVSGPGMENLRKSIENLAAKISSPEFQQAVQNFGAMLFDAIAKATEAFIAFMDQVNRFQNWVSYNSTIKPIEKKQTPQEELAAKLGAIQSGQMLPDVPNFYASFNWPTEPKSGASSISAPIEKAASGFKKAANDLAEAGRRVFEATRTPQEQFNAKMDELNKLLEAGAIDWDTYQRAVKMAQDEFDEMDGKVDSLGDKFADMFKSVGASLRGVIDGSKNWLDVLSDIMMNLAQMAFSNINFGGGFGGIIGSLFSGLFGFAKGGTIMPGGTGGIDSQLVAFRKSPNERVDITKPGQQLTSGAGNVQIDQTFVLDGAIDGQRIQQMIQQGTAQSVEAVKRALPDWQVQQQTRGAIA</sequence>
<accession>A0A4R6VJK8</accession>
<protein>
    <submittedName>
        <fullName evidence="1">Tail length tape measure protein</fullName>
    </submittedName>
</protein>
<dbReference type="EMBL" id="SNYR01000002">
    <property type="protein sequence ID" value="TDQ63565.1"/>
    <property type="molecule type" value="Genomic_DNA"/>
</dbReference>
<evidence type="ECO:0000313" key="1">
    <source>
        <dbReference type="EMBL" id="TDQ63565.1"/>
    </source>
</evidence>